<evidence type="ECO:0000256" key="5">
    <source>
        <dbReference type="ARBA" id="ARBA00023136"/>
    </source>
</evidence>
<evidence type="ECO:0000256" key="6">
    <source>
        <dbReference type="SAM" id="Phobius"/>
    </source>
</evidence>
<organism evidence="8 9">
    <name type="scientific">Microbulbifer elongatus</name>
    <dbReference type="NCBI Taxonomy" id="86173"/>
    <lineage>
        <taxon>Bacteria</taxon>
        <taxon>Pseudomonadati</taxon>
        <taxon>Pseudomonadota</taxon>
        <taxon>Gammaproteobacteria</taxon>
        <taxon>Cellvibrionales</taxon>
        <taxon>Microbulbiferaceae</taxon>
        <taxon>Microbulbifer</taxon>
    </lineage>
</organism>
<dbReference type="InterPro" id="IPR051449">
    <property type="entry name" value="ABC-2_transporter_component"/>
</dbReference>
<feature type="transmembrane region" description="Helical" evidence="6">
    <location>
        <begin position="297"/>
        <end position="315"/>
    </location>
</feature>
<accession>A0ABT1NY15</accession>
<dbReference type="RefSeq" id="WP_043319525.1">
    <property type="nucleotide sequence ID" value="NZ_JACASI010000013.1"/>
</dbReference>
<dbReference type="PANTHER" id="PTHR30294">
    <property type="entry name" value="MEMBRANE COMPONENT OF ABC TRANSPORTER YHHJ-RELATED"/>
    <property type="match status" value="1"/>
</dbReference>
<comment type="subcellular location">
    <subcellularLocation>
        <location evidence="1">Cell membrane</location>
        <topology evidence="1">Multi-pass membrane protein</topology>
    </subcellularLocation>
</comment>
<keyword evidence="5 6" id="KW-0472">Membrane</keyword>
<protein>
    <submittedName>
        <fullName evidence="8">ABC transporter permease</fullName>
    </submittedName>
</protein>
<keyword evidence="4 6" id="KW-1133">Transmembrane helix</keyword>
<dbReference type="Pfam" id="PF12698">
    <property type="entry name" value="ABC2_membrane_3"/>
    <property type="match status" value="1"/>
</dbReference>
<evidence type="ECO:0000313" key="9">
    <source>
        <dbReference type="Proteomes" id="UP001205566"/>
    </source>
</evidence>
<feature type="transmembrane region" description="Helical" evidence="6">
    <location>
        <begin position="351"/>
        <end position="372"/>
    </location>
</feature>
<comment type="caution">
    <text evidence="8">The sequence shown here is derived from an EMBL/GenBank/DDBJ whole genome shotgun (WGS) entry which is preliminary data.</text>
</comment>
<proteinExistence type="predicted"/>
<sequence>MKALFAGARYEIRALLLAPATLLILGGAALFYSAIYPGPYSPQAYRDMPIYALDMDNSALSRQLLAHIDAAELLHIVDRSADPLAAKRALEASEVLGIVEIPAGLQRDLVRGESPVVGLLANAGYLLAYSQLADAATDAVLEAGGELGAVAFAATSGKPALAAVTQAPFQLKVVELFNPGGGYASFVVPAVAMVILQQTMLIGLGLLCDARRQLKTPMPSTRGAAMAWTLGRNLPWVGIYLLQFLVIRWIIFPVYHLPAVGQAVELLPFLALFLLSVSLLGLLLAELFQSAEDVIPFLLFTSLPIVFLSGFSWPLESVPAPLRALSYLIPSSAGVQGFVRLNQLGVGVESVVVPLITLTAQCVLYGGILFLLTRRRERLQSLSTQSGFFRPE</sequence>
<keyword evidence="3 6" id="KW-0812">Transmembrane</keyword>
<evidence type="ECO:0000256" key="4">
    <source>
        <dbReference type="ARBA" id="ARBA00022989"/>
    </source>
</evidence>
<dbReference type="Gene3D" id="3.40.1710.10">
    <property type="entry name" value="abc type-2 transporter like domain"/>
    <property type="match status" value="1"/>
</dbReference>
<feature type="transmembrane region" description="Helical" evidence="6">
    <location>
        <begin position="234"/>
        <end position="255"/>
    </location>
</feature>
<keyword evidence="2" id="KW-1003">Cell membrane</keyword>
<dbReference type="InterPro" id="IPR013525">
    <property type="entry name" value="ABC2_TM"/>
</dbReference>
<evidence type="ECO:0000259" key="7">
    <source>
        <dbReference type="Pfam" id="PF12698"/>
    </source>
</evidence>
<evidence type="ECO:0000256" key="1">
    <source>
        <dbReference type="ARBA" id="ARBA00004651"/>
    </source>
</evidence>
<dbReference type="PANTHER" id="PTHR30294:SF46">
    <property type="entry name" value="ABC TRANSPORTER PERMEASE"/>
    <property type="match status" value="1"/>
</dbReference>
<evidence type="ECO:0000313" key="8">
    <source>
        <dbReference type="EMBL" id="MCQ3828738.1"/>
    </source>
</evidence>
<feature type="domain" description="ABC-2 type transporter transmembrane" evidence="7">
    <location>
        <begin position="27"/>
        <end position="370"/>
    </location>
</feature>
<keyword evidence="9" id="KW-1185">Reference proteome</keyword>
<dbReference type="EMBL" id="JACASI010000013">
    <property type="protein sequence ID" value="MCQ3828738.1"/>
    <property type="molecule type" value="Genomic_DNA"/>
</dbReference>
<name>A0ABT1NY15_9GAMM</name>
<evidence type="ECO:0000256" key="2">
    <source>
        <dbReference type="ARBA" id="ARBA00022475"/>
    </source>
</evidence>
<gene>
    <name evidence="8" type="ORF">HXX02_04725</name>
</gene>
<evidence type="ECO:0000256" key="3">
    <source>
        <dbReference type="ARBA" id="ARBA00022692"/>
    </source>
</evidence>
<feature type="transmembrane region" description="Helical" evidence="6">
    <location>
        <begin position="267"/>
        <end position="285"/>
    </location>
</feature>
<feature type="transmembrane region" description="Helical" evidence="6">
    <location>
        <begin position="186"/>
        <end position="208"/>
    </location>
</feature>
<reference evidence="8" key="1">
    <citation type="thesis" date="2020" institute="Technische Universitat Dresden" country="Dresden, Germany">
        <title>The Agarolytic System of Microbulbifer elongatus PORT2, Isolated from Batu Karas, Pangandaran West Java Indonesia.</title>
        <authorList>
            <person name="Anggraeni S.R."/>
        </authorList>
    </citation>
    <scope>NUCLEOTIDE SEQUENCE</scope>
    <source>
        <strain evidence="8">PORT2</strain>
    </source>
</reference>
<dbReference type="Proteomes" id="UP001205566">
    <property type="component" value="Unassembled WGS sequence"/>
</dbReference>